<dbReference type="EC" id="3.1.-.-" evidence="9"/>
<dbReference type="InterPro" id="IPR030854">
    <property type="entry name" value="RNase_J_bac"/>
</dbReference>
<dbReference type="SUPFAM" id="SSF56281">
    <property type="entry name" value="Metallo-hydrolase/oxidoreductase"/>
    <property type="match status" value="1"/>
</dbReference>
<dbReference type="InterPro" id="IPR004613">
    <property type="entry name" value="RNase_J"/>
</dbReference>
<feature type="binding site" evidence="9">
    <location>
        <begin position="374"/>
        <end position="378"/>
    </location>
    <ligand>
        <name>substrate</name>
    </ligand>
</feature>
<dbReference type="RefSeq" id="WP_203796492.1">
    <property type="nucleotide sequence ID" value="NZ_BAAAQE010000029.1"/>
</dbReference>
<dbReference type="Pfam" id="PF17770">
    <property type="entry name" value="RNase_J_C"/>
    <property type="match status" value="1"/>
</dbReference>
<organism evidence="11 12">
    <name type="scientific">Actinoplanes couchii</name>
    <dbReference type="NCBI Taxonomy" id="403638"/>
    <lineage>
        <taxon>Bacteria</taxon>
        <taxon>Bacillati</taxon>
        <taxon>Actinomycetota</taxon>
        <taxon>Actinomycetes</taxon>
        <taxon>Micromonosporales</taxon>
        <taxon>Micromonosporaceae</taxon>
        <taxon>Actinoplanes</taxon>
    </lineage>
</organism>
<dbReference type="CDD" id="cd07714">
    <property type="entry name" value="RNaseJ_MBL-fold"/>
    <property type="match status" value="1"/>
</dbReference>
<dbReference type="InterPro" id="IPR055132">
    <property type="entry name" value="RNase_J_b_CASP"/>
</dbReference>
<sequence length="562" mass="60510">MTNAHIELGPPPPLPEGALRVVPLGGLGAIGRNMTVFEYDGKLLVVDCGVLFPDVEQPGVDLILPDFAPILDRLEDVQAIVLTHGHEDHIGAVPYLLAHKPDIPLVGSEFTLALVEAKLAERRLDPYTLTVREGGVERLGPFECEFFAVNHSIPDALAVAIRTPAGLVLHTGDFKMDQVPLDGRITDLAGFARLGAEGVDLLLSDSTNAEVPGFVTPERDIGPVLSSIFGKAKGRIIVASFASHVHRVQQVMDSAWEFERKVALIGRSMVRNMGIARDLGLLRIPDGLLVGLDEAARMPHDEIVFMSTGSQGEPMSALGRMSTGDHRHITITSGDTVVLASSLVPGNETSVYRVINQLSRAGATVVHKETAKVHVSGHAPAGELRYLLNVTRPSNLMPVHGEWRHLRAHAQLGIETGVAPDRVVLCEDGDVVDLVEGHARVVGRVKSRYVYVDGLAVGDVSESLLTERRILGDGGFISATVVIDSVTGKVVGEPSISAKGFSEDPDAFNPVIPLLTAALHRSAEDGITDTHQLQQVVRRTVGRWVNDAYRRRPMIVPTVVEV</sequence>
<keyword evidence="12" id="KW-1185">Reference proteome</keyword>
<evidence type="ECO:0000256" key="8">
    <source>
        <dbReference type="ARBA" id="ARBA00022884"/>
    </source>
</evidence>
<evidence type="ECO:0000256" key="9">
    <source>
        <dbReference type="HAMAP-Rule" id="MF_01491"/>
    </source>
</evidence>
<keyword evidence="5 9" id="KW-0378">Hydrolase</keyword>
<proteinExistence type="inferred from homology"/>
<comment type="subunit">
    <text evidence="9">Homodimer, may be a subunit of the RNA degradosome.</text>
</comment>
<comment type="subcellular location">
    <subcellularLocation>
        <location evidence="9">Cytoplasm</location>
    </subcellularLocation>
</comment>
<evidence type="ECO:0000256" key="3">
    <source>
        <dbReference type="ARBA" id="ARBA00022723"/>
    </source>
</evidence>
<evidence type="ECO:0000313" key="11">
    <source>
        <dbReference type="EMBL" id="GID55177.1"/>
    </source>
</evidence>
<dbReference type="InterPro" id="IPR011108">
    <property type="entry name" value="RMMBL"/>
</dbReference>
<gene>
    <name evidence="9 11" type="primary">rnj</name>
    <name evidence="11" type="ORF">Aco03nite_035810</name>
</gene>
<dbReference type="Pfam" id="PF22505">
    <property type="entry name" value="RNase_J_b_CASP"/>
    <property type="match status" value="1"/>
</dbReference>
<keyword evidence="6" id="KW-0862">Zinc</keyword>
<dbReference type="Gene3D" id="3.40.50.10710">
    <property type="entry name" value="Metallo-hydrolase/oxidoreductase"/>
    <property type="match status" value="1"/>
</dbReference>
<evidence type="ECO:0000256" key="7">
    <source>
        <dbReference type="ARBA" id="ARBA00022839"/>
    </source>
</evidence>
<comment type="function">
    <text evidence="9">An RNase that has 5'-3' exonuclease and possibly endonuclease activity. Involved in maturation of rRNA and in some organisms also mRNA maturation and/or decay.</text>
</comment>
<dbReference type="Gene3D" id="3.60.15.10">
    <property type="entry name" value="Ribonuclease Z/Hydroxyacylglutathione hydrolase-like"/>
    <property type="match status" value="1"/>
</dbReference>
<dbReference type="Pfam" id="PF07521">
    <property type="entry name" value="RMMBL"/>
    <property type="match status" value="1"/>
</dbReference>
<dbReference type="InterPro" id="IPR001587">
    <property type="entry name" value="RNase_J_CS"/>
</dbReference>
<keyword evidence="8 9" id="KW-0694">RNA-binding</keyword>
<evidence type="ECO:0000256" key="5">
    <source>
        <dbReference type="ARBA" id="ARBA00022801"/>
    </source>
</evidence>
<keyword evidence="4 9" id="KW-0255">Endonuclease</keyword>
<name>A0ABQ3X9J1_9ACTN</name>
<reference evidence="11 12" key="1">
    <citation type="submission" date="2021-01" db="EMBL/GenBank/DDBJ databases">
        <title>Whole genome shotgun sequence of Actinoplanes couchii NBRC 106145.</title>
        <authorList>
            <person name="Komaki H."/>
            <person name="Tamura T."/>
        </authorList>
    </citation>
    <scope>NUCLEOTIDE SEQUENCE [LARGE SCALE GENOMIC DNA]</scope>
    <source>
        <strain evidence="11 12">NBRC 106145</strain>
    </source>
</reference>
<comment type="similarity">
    <text evidence="9">Belongs to the metallo-beta-lactamase superfamily. RNA-metabolizing metallo-beta-lactamase-like family. Bacterial RNase J subfamily.</text>
</comment>
<keyword evidence="9" id="KW-0698">rRNA processing</keyword>
<dbReference type="Pfam" id="PF00753">
    <property type="entry name" value="Lactamase_B"/>
    <property type="match status" value="1"/>
</dbReference>
<keyword evidence="1 9" id="KW-0963">Cytoplasm</keyword>
<evidence type="ECO:0000256" key="4">
    <source>
        <dbReference type="ARBA" id="ARBA00022759"/>
    </source>
</evidence>
<evidence type="ECO:0000259" key="10">
    <source>
        <dbReference type="SMART" id="SM00849"/>
    </source>
</evidence>
<dbReference type="HAMAP" id="MF_01491">
    <property type="entry name" value="RNase_J_bact"/>
    <property type="match status" value="1"/>
</dbReference>
<dbReference type="PROSITE" id="PS01292">
    <property type="entry name" value="UPF0036"/>
    <property type="match status" value="1"/>
</dbReference>
<dbReference type="InterPro" id="IPR001279">
    <property type="entry name" value="Metallo-B-lactamas"/>
</dbReference>
<evidence type="ECO:0000256" key="2">
    <source>
        <dbReference type="ARBA" id="ARBA00022722"/>
    </source>
</evidence>
<dbReference type="EMBL" id="BOMG01000045">
    <property type="protein sequence ID" value="GID55177.1"/>
    <property type="molecule type" value="Genomic_DNA"/>
</dbReference>
<dbReference type="InterPro" id="IPR041636">
    <property type="entry name" value="RNase_J_C"/>
</dbReference>
<dbReference type="Gene3D" id="3.10.20.580">
    <property type="match status" value="1"/>
</dbReference>
<evidence type="ECO:0000256" key="6">
    <source>
        <dbReference type="ARBA" id="ARBA00022833"/>
    </source>
</evidence>
<dbReference type="NCBIfam" id="TIGR00649">
    <property type="entry name" value="MG423"/>
    <property type="match status" value="1"/>
</dbReference>
<protein>
    <recommendedName>
        <fullName evidence="9">Ribonuclease J</fullName>
        <shortName evidence="9">RNase J</shortName>
        <ecNumber evidence="9">3.1.-.-</ecNumber>
    </recommendedName>
</protein>
<keyword evidence="2 9" id="KW-0540">Nuclease</keyword>
<evidence type="ECO:0000313" key="12">
    <source>
        <dbReference type="Proteomes" id="UP000612282"/>
    </source>
</evidence>
<dbReference type="Proteomes" id="UP000612282">
    <property type="component" value="Unassembled WGS sequence"/>
</dbReference>
<keyword evidence="7 9" id="KW-0269">Exonuclease</keyword>
<evidence type="ECO:0000256" key="1">
    <source>
        <dbReference type="ARBA" id="ARBA00022490"/>
    </source>
</evidence>
<dbReference type="SMART" id="SM00849">
    <property type="entry name" value="Lactamase_B"/>
    <property type="match status" value="1"/>
</dbReference>
<dbReference type="PANTHER" id="PTHR43694:SF1">
    <property type="entry name" value="RIBONUCLEASE J"/>
    <property type="match status" value="1"/>
</dbReference>
<feature type="domain" description="Metallo-beta-lactamase" evidence="10">
    <location>
        <begin position="31"/>
        <end position="225"/>
    </location>
</feature>
<dbReference type="InterPro" id="IPR042173">
    <property type="entry name" value="RNase_J_2"/>
</dbReference>
<dbReference type="PANTHER" id="PTHR43694">
    <property type="entry name" value="RIBONUCLEASE J"/>
    <property type="match status" value="1"/>
</dbReference>
<dbReference type="InterPro" id="IPR036866">
    <property type="entry name" value="RibonucZ/Hydroxyglut_hydro"/>
</dbReference>
<dbReference type="PIRSF" id="PIRSF004803">
    <property type="entry name" value="RnjA"/>
    <property type="match status" value="1"/>
</dbReference>
<keyword evidence="3" id="KW-0479">Metal-binding</keyword>
<comment type="caution">
    <text evidence="11">The sequence shown here is derived from an EMBL/GenBank/DDBJ whole genome shotgun (WGS) entry which is preliminary data.</text>
</comment>
<accession>A0ABQ3X9J1</accession>